<dbReference type="InParanoid" id="B4N4V2"/>
<organism evidence="9">
    <name type="scientific">Drosophila willistoni</name>
    <name type="common">Fruit fly</name>
    <dbReference type="NCBI Taxonomy" id="7260"/>
    <lineage>
        <taxon>Eukaryota</taxon>
        <taxon>Metazoa</taxon>
        <taxon>Ecdysozoa</taxon>
        <taxon>Arthropoda</taxon>
        <taxon>Hexapoda</taxon>
        <taxon>Insecta</taxon>
        <taxon>Pterygota</taxon>
        <taxon>Neoptera</taxon>
        <taxon>Endopterygota</taxon>
        <taxon>Diptera</taxon>
        <taxon>Brachycera</taxon>
        <taxon>Muscomorpha</taxon>
        <taxon>Ephydroidea</taxon>
        <taxon>Drosophilidae</taxon>
        <taxon>Drosophila</taxon>
        <taxon>Sophophora</taxon>
    </lineage>
</organism>
<dbReference type="GO" id="GO:0016020">
    <property type="term" value="C:membrane"/>
    <property type="evidence" value="ECO:0007669"/>
    <property type="project" value="UniProtKB-SubCell"/>
</dbReference>
<dbReference type="EMBL" id="CH964101">
    <property type="protein sequence ID" value="EDW79391.1"/>
    <property type="molecule type" value="Genomic_DNA"/>
</dbReference>
<evidence type="ECO:0000256" key="3">
    <source>
        <dbReference type="ARBA" id="ARBA00022692"/>
    </source>
</evidence>
<dbReference type="AlphaFoldDB" id="B4N4V2"/>
<keyword evidence="3 7" id="KW-0812">Transmembrane</keyword>
<keyword evidence="6 7" id="KW-0472">Membrane</keyword>
<dbReference type="PANTHER" id="PTHR12316">
    <property type="entry name" value="NINJURIN-RELATED"/>
    <property type="match status" value="1"/>
</dbReference>
<evidence type="ECO:0000313" key="9">
    <source>
        <dbReference type="Proteomes" id="UP000007798"/>
    </source>
</evidence>
<feature type="transmembrane region" description="Helical" evidence="7">
    <location>
        <begin position="219"/>
        <end position="241"/>
    </location>
</feature>
<dbReference type="PANTHER" id="PTHR12316:SF1">
    <property type="entry name" value="NINJURIN-B"/>
    <property type="match status" value="1"/>
</dbReference>
<accession>B4N4V2</accession>
<comment type="similarity">
    <text evidence="2">Belongs to the ninjurin family.</text>
</comment>
<sequence length="243" mass="27460">MASNKVFVSTQDEEIFEDVYITATPGDLRSLAPIDKRNEKEPAENNVMVMEEKMTNQLKFNSNKNDDKDVFVSIQDEEEPEDICIKALSVKCCNVTAMDKRNDKKPTMDVIVVEHQMTNQSKVNQTESINQSDSDLTDDQNYAANKNTAEGLMDIALLSANANQLRFLITYTHDASTFYFSLTLVVMSLVLQLIVGTMLIFKRRQLRNRSRHCARTNEFLVMGIFMITVINVLLAAFTAAANP</sequence>
<dbReference type="KEGG" id="dwi:6645937"/>
<dbReference type="HOGENOM" id="CLU_100002_0_0_1"/>
<dbReference type="Pfam" id="PF04923">
    <property type="entry name" value="Ninjurin"/>
    <property type="match status" value="1"/>
</dbReference>
<evidence type="ECO:0000256" key="4">
    <source>
        <dbReference type="ARBA" id="ARBA00022889"/>
    </source>
</evidence>
<gene>
    <name evidence="8" type="primary">Dwil\GK20451</name>
    <name evidence="8" type="ORF">Dwil_GK20451</name>
</gene>
<evidence type="ECO:0000256" key="2">
    <source>
        <dbReference type="ARBA" id="ARBA00008141"/>
    </source>
</evidence>
<keyword evidence="4" id="KW-0130">Cell adhesion</keyword>
<dbReference type="InterPro" id="IPR007007">
    <property type="entry name" value="Ninjurin"/>
</dbReference>
<dbReference type="eggNOG" id="ENOG502T8F5">
    <property type="taxonomic scope" value="Eukaryota"/>
</dbReference>
<dbReference type="Proteomes" id="UP000007798">
    <property type="component" value="Unassembled WGS sequence"/>
</dbReference>
<dbReference type="PhylomeDB" id="B4N4V2"/>
<dbReference type="GO" id="GO:0007155">
    <property type="term" value="P:cell adhesion"/>
    <property type="evidence" value="ECO:0007669"/>
    <property type="project" value="UniProtKB-KW"/>
</dbReference>
<comment type="subcellular location">
    <subcellularLocation>
        <location evidence="1">Membrane</location>
        <topology evidence="1">Multi-pass membrane protein</topology>
    </subcellularLocation>
</comment>
<dbReference type="GO" id="GO:0019835">
    <property type="term" value="P:cytolysis"/>
    <property type="evidence" value="ECO:0007669"/>
    <property type="project" value="EnsemblMetazoa"/>
</dbReference>
<proteinExistence type="inferred from homology"/>
<evidence type="ECO:0000313" key="8">
    <source>
        <dbReference type="EMBL" id="EDW79391.1"/>
    </source>
</evidence>
<protein>
    <submittedName>
        <fullName evidence="8">GK20451</fullName>
    </submittedName>
</protein>
<reference evidence="8 9" key="1">
    <citation type="journal article" date="2007" name="Nature">
        <title>Evolution of genes and genomes on the Drosophila phylogeny.</title>
        <authorList>
            <consortium name="Drosophila 12 Genomes Consortium"/>
            <person name="Clark A.G."/>
            <person name="Eisen M.B."/>
            <person name="Smith D.R."/>
            <person name="Bergman C.M."/>
            <person name="Oliver B."/>
            <person name="Markow T.A."/>
            <person name="Kaufman T.C."/>
            <person name="Kellis M."/>
            <person name="Gelbart W."/>
            <person name="Iyer V.N."/>
            <person name="Pollard D.A."/>
            <person name="Sackton T.B."/>
            <person name="Larracuente A.M."/>
            <person name="Singh N.D."/>
            <person name="Abad J.P."/>
            <person name="Abt D.N."/>
            <person name="Adryan B."/>
            <person name="Aguade M."/>
            <person name="Akashi H."/>
            <person name="Anderson W.W."/>
            <person name="Aquadro C.F."/>
            <person name="Ardell D.H."/>
            <person name="Arguello R."/>
            <person name="Artieri C.G."/>
            <person name="Barbash D.A."/>
            <person name="Barker D."/>
            <person name="Barsanti P."/>
            <person name="Batterham P."/>
            <person name="Batzoglou S."/>
            <person name="Begun D."/>
            <person name="Bhutkar A."/>
            <person name="Blanco E."/>
            <person name="Bosak S.A."/>
            <person name="Bradley R.K."/>
            <person name="Brand A.D."/>
            <person name="Brent M.R."/>
            <person name="Brooks A.N."/>
            <person name="Brown R.H."/>
            <person name="Butlin R.K."/>
            <person name="Caggese C."/>
            <person name="Calvi B.R."/>
            <person name="Bernardo de Carvalho A."/>
            <person name="Caspi A."/>
            <person name="Castrezana S."/>
            <person name="Celniker S.E."/>
            <person name="Chang J.L."/>
            <person name="Chapple C."/>
            <person name="Chatterji S."/>
            <person name="Chinwalla A."/>
            <person name="Civetta A."/>
            <person name="Clifton S.W."/>
            <person name="Comeron J.M."/>
            <person name="Costello J.C."/>
            <person name="Coyne J.A."/>
            <person name="Daub J."/>
            <person name="David R.G."/>
            <person name="Delcher A.L."/>
            <person name="Delehaunty K."/>
            <person name="Do C.B."/>
            <person name="Ebling H."/>
            <person name="Edwards K."/>
            <person name="Eickbush T."/>
            <person name="Evans J.D."/>
            <person name="Filipski A."/>
            <person name="Findeiss S."/>
            <person name="Freyhult E."/>
            <person name="Fulton L."/>
            <person name="Fulton R."/>
            <person name="Garcia A.C."/>
            <person name="Gardiner A."/>
            <person name="Garfield D.A."/>
            <person name="Garvin B.E."/>
            <person name="Gibson G."/>
            <person name="Gilbert D."/>
            <person name="Gnerre S."/>
            <person name="Godfrey J."/>
            <person name="Good R."/>
            <person name="Gotea V."/>
            <person name="Gravely B."/>
            <person name="Greenberg A.J."/>
            <person name="Griffiths-Jones S."/>
            <person name="Gross S."/>
            <person name="Guigo R."/>
            <person name="Gustafson E.A."/>
            <person name="Haerty W."/>
            <person name="Hahn M.W."/>
            <person name="Halligan D.L."/>
            <person name="Halpern A.L."/>
            <person name="Halter G.M."/>
            <person name="Han M.V."/>
            <person name="Heger A."/>
            <person name="Hillier L."/>
            <person name="Hinrichs A.S."/>
            <person name="Holmes I."/>
            <person name="Hoskins R.A."/>
            <person name="Hubisz M.J."/>
            <person name="Hultmark D."/>
            <person name="Huntley M.A."/>
            <person name="Jaffe D.B."/>
            <person name="Jagadeeshan S."/>
            <person name="Jeck W.R."/>
            <person name="Johnson J."/>
            <person name="Jones C.D."/>
            <person name="Jordan W.C."/>
            <person name="Karpen G.H."/>
            <person name="Kataoka E."/>
            <person name="Keightley P.D."/>
            <person name="Kheradpour P."/>
            <person name="Kirkness E.F."/>
            <person name="Koerich L.B."/>
            <person name="Kristiansen K."/>
            <person name="Kudrna D."/>
            <person name="Kulathinal R.J."/>
            <person name="Kumar S."/>
            <person name="Kwok R."/>
            <person name="Lander E."/>
            <person name="Langley C.H."/>
            <person name="Lapoint R."/>
            <person name="Lazzaro B.P."/>
            <person name="Lee S.J."/>
            <person name="Levesque L."/>
            <person name="Li R."/>
            <person name="Lin C.F."/>
            <person name="Lin M.F."/>
            <person name="Lindblad-Toh K."/>
            <person name="Llopart A."/>
            <person name="Long M."/>
            <person name="Low L."/>
            <person name="Lozovsky E."/>
            <person name="Lu J."/>
            <person name="Luo M."/>
            <person name="Machado C.A."/>
            <person name="Makalowski W."/>
            <person name="Marzo M."/>
            <person name="Matsuda M."/>
            <person name="Matzkin L."/>
            <person name="McAllister B."/>
            <person name="McBride C.S."/>
            <person name="McKernan B."/>
            <person name="McKernan K."/>
            <person name="Mendez-Lago M."/>
            <person name="Minx P."/>
            <person name="Mollenhauer M.U."/>
            <person name="Montooth K."/>
            <person name="Mount S.M."/>
            <person name="Mu X."/>
            <person name="Myers E."/>
            <person name="Negre B."/>
            <person name="Newfeld S."/>
            <person name="Nielsen R."/>
            <person name="Noor M.A."/>
            <person name="O'Grady P."/>
            <person name="Pachter L."/>
            <person name="Papaceit M."/>
            <person name="Parisi M.J."/>
            <person name="Parisi M."/>
            <person name="Parts L."/>
            <person name="Pedersen J.S."/>
            <person name="Pesole G."/>
            <person name="Phillippy A.M."/>
            <person name="Ponting C.P."/>
            <person name="Pop M."/>
            <person name="Porcelli D."/>
            <person name="Powell J.R."/>
            <person name="Prohaska S."/>
            <person name="Pruitt K."/>
            <person name="Puig M."/>
            <person name="Quesneville H."/>
            <person name="Ram K.R."/>
            <person name="Rand D."/>
            <person name="Rasmussen M.D."/>
            <person name="Reed L.K."/>
            <person name="Reenan R."/>
            <person name="Reily A."/>
            <person name="Remington K.A."/>
            <person name="Rieger T.T."/>
            <person name="Ritchie M.G."/>
            <person name="Robin C."/>
            <person name="Rogers Y.H."/>
            <person name="Rohde C."/>
            <person name="Rozas J."/>
            <person name="Rubenfield M.J."/>
            <person name="Ruiz A."/>
            <person name="Russo S."/>
            <person name="Salzberg S.L."/>
            <person name="Sanchez-Gracia A."/>
            <person name="Saranga D.J."/>
            <person name="Sato H."/>
            <person name="Schaeffer S.W."/>
            <person name="Schatz M.C."/>
            <person name="Schlenke T."/>
            <person name="Schwartz R."/>
            <person name="Segarra C."/>
            <person name="Singh R.S."/>
            <person name="Sirot L."/>
            <person name="Sirota M."/>
            <person name="Sisneros N.B."/>
            <person name="Smith C.D."/>
            <person name="Smith T.F."/>
            <person name="Spieth J."/>
            <person name="Stage D.E."/>
            <person name="Stark A."/>
            <person name="Stephan W."/>
            <person name="Strausberg R.L."/>
            <person name="Strempel S."/>
            <person name="Sturgill D."/>
            <person name="Sutton G."/>
            <person name="Sutton G.G."/>
            <person name="Tao W."/>
            <person name="Teichmann S."/>
            <person name="Tobari Y.N."/>
            <person name="Tomimura Y."/>
            <person name="Tsolas J.M."/>
            <person name="Valente V.L."/>
            <person name="Venter E."/>
            <person name="Venter J.C."/>
            <person name="Vicario S."/>
            <person name="Vieira F.G."/>
            <person name="Vilella A.J."/>
            <person name="Villasante A."/>
            <person name="Walenz B."/>
            <person name="Wang J."/>
            <person name="Wasserman M."/>
            <person name="Watts T."/>
            <person name="Wilson D."/>
            <person name="Wilson R.K."/>
            <person name="Wing R.A."/>
            <person name="Wolfner M.F."/>
            <person name="Wong A."/>
            <person name="Wong G.K."/>
            <person name="Wu C.I."/>
            <person name="Wu G."/>
            <person name="Yamamoto D."/>
            <person name="Yang H.P."/>
            <person name="Yang S.P."/>
            <person name="Yorke J.A."/>
            <person name="Yoshida K."/>
            <person name="Zdobnov E."/>
            <person name="Zhang P."/>
            <person name="Zhang Y."/>
            <person name="Zimin A.V."/>
            <person name="Baldwin J."/>
            <person name="Abdouelleil A."/>
            <person name="Abdulkadir J."/>
            <person name="Abebe A."/>
            <person name="Abera B."/>
            <person name="Abreu J."/>
            <person name="Acer S.C."/>
            <person name="Aftuck L."/>
            <person name="Alexander A."/>
            <person name="An P."/>
            <person name="Anderson E."/>
            <person name="Anderson S."/>
            <person name="Arachi H."/>
            <person name="Azer M."/>
            <person name="Bachantsang P."/>
            <person name="Barry A."/>
            <person name="Bayul T."/>
            <person name="Berlin A."/>
            <person name="Bessette D."/>
            <person name="Bloom T."/>
            <person name="Blye J."/>
            <person name="Boguslavskiy L."/>
            <person name="Bonnet C."/>
            <person name="Boukhgalter B."/>
            <person name="Bourzgui I."/>
            <person name="Brown A."/>
            <person name="Cahill P."/>
            <person name="Channer S."/>
            <person name="Cheshatsang Y."/>
            <person name="Chuda L."/>
            <person name="Citroen M."/>
            <person name="Collymore A."/>
            <person name="Cooke P."/>
            <person name="Costello M."/>
            <person name="D'Aco K."/>
            <person name="Daza R."/>
            <person name="De Haan G."/>
            <person name="DeGray S."/>
            <person name="DeMaso C."/>
            <person name="Dhargay N."/>
            <person name="Dooley K."/>
            <person name="Dooley E."/>
            <person name="Doricent M."/>
            <person name="Dorje P."/>
            <person name="Dorjee K."/>
            <person name="Dupes A."/>
            <person name="Elong R."/>
            <person name="Falk J."/>
            <person name="Farina A."/>
            <person name="Faro S."/>
            <person name="Ferguson D."/>
            <person name="Fisher S."/>
            <person name="Foley C.D."/>
            <person name="Franke A."/>
            <person name="Friedrich D."/>
            <person name="Gadbois L."/>
            <person name="Gearin G."/>
            <person name="Gearin C.R."/>
            <person name="Giannoukos G."/>
            <person name="Goode T."/>
            <person name="Graham J."/>
            <person name="Grandbois E."/>
            <person name="Grewal S."/>
            <person name="Gyaltsen K."/>
            <person name="Hafez N."/>
            <person name="Hagos B."/>
            <person name="Hall J."/>
            <person name="Henson C."/>
            <person name="Hollinger A."/>
            <person name="Honan T."/>
            <person name="Huard M.D."/>
            <person name="Hughes L."/>
            <person name="Hurhula B."/>
            <person name="Husby M.E."/>
            <person name="Kamat A."/>
            <person name="Kanga B."/>
            <person name="Kashin S."/>
            <person name="Khazanovich D."/>
            <person name="Kisner P."/>
            <person name="Lance K."/>
            <person name="Lara M."/>
            <person name="Lee W."/>
            <person name="Lennon N."/>
            <person name="Letendre F."/>
            <person name="LeVine R."/>
            <person name="Lipovsky A."/>
            <person name="Liu X."/>
            <person name="Liu J."/>
            <person name="Liu S."/>
            <person name="Lokyitsang T."/>
            <person name="Lokyitsang Y."/>
            <person name="Lubonja R."/>
            <person name="Lui A."/>
            <person name="MacDonald P."/>
            <person name="Magnisalis V."/>
            <person name="Maru K."/>
            <person name="Matthews C."/>
            <person name="McCusker W."/>
            <person name="McDonough S."/>
            <person name="Mehta T."/>
            <person name="Meldrim J."/>
            <person name="Meneus L."/>
            <person name="Mihai O."/>
            <person name="Mihalev A."/>
            <person name="Mihova T."/>
            <person name="Mittelman R."/>
            <person name="Mlenga V."/>
            <person name="Montmayeur A."/>
            <person name="Mulrain L."/>
            <person name="Navidi A."/>
            <person name="Naylor J."/>
            <person name="Negash T."/>
            <person name="Nguyen T."/>
            <person name="Nguyen N."/>
            <person name="Nicol R."/>
            <person name="Norbu C."/>
            <person name="Norbu N."/>
            <person name="Novod N."/>
            <person name="O'Neill B."/>
            <person name="Osman S."/>
            <person name="Markiewicz E."/>
            <person name="Oyono O.L."/>
            <person name="Patti C."/>
            <person name="Phunkhang P."/>
            <person name="Pierre F."/>
            <person name="Priest M."/>
            <person name="Raghuraman S."/>
            <person name="Rege F."/>
            <person name="Reyes R."/>
            <person name="Rise C."/>
            <person name="Rogov P."/>
            <person name="Ross K."/>
            <person name="Ryan E."/>
            <person name="Settipalli S."/>
            <person name="Shea T."/>
            <person name="Sherpa N."/>
            <person name="Shi L."/>
            <person name="Shih D."/>
            <person name="Sparrow T."/>
            <person name="Spaulding J."/>
            <person name="Stalker J."/>
            <person name="Stange-Thomann N."/>
            <person name="Stavropoulos S."/>
            <person name="Stone C."/>
            <person name="Strader C."/>
            <person name="Tesfaye S."/>
            <person name="Thomson T."/>
            <person name="Thoulutsang Y."/>
            <person name="Thoulutsang D."/>
            <person name="Topham K."/>
            <person name="Topping I."/>
            <person name="Tsamla T."/>
            <person name="Vassiliev H."/>
            <person name="Vo A."/>
            <person name="Wangchuk T."/>
            <person name="Wangdi T."/>
            <person name="Weiand M."/>
            <person name="Wilkinson J."/>
            <person name="Wilson A."/>
            <person name="Yadav S."/>
            <person name="Young G."/>
            <person name="Yu Q."/>
            <person name="Zembek L."/>
            <person name="Zhong D."/>
            <person name="Zimmer A."/>
            <person name="Zwirko Z."/>
            <person name="Jaffe D.B."/>
            <person name="Alvarez P."/>
            <person name="Brockman W."/>
            <person name="Butler J."/>
            <person name="Chin C."/>
            <person name="Gnerre S."/>
            <person name="Grabherr M."/>
            <person name="Kleber M."/>
            <person name="Mauceli E."/>
            <person name="MacCallum I."/>
        </authorList>
    </citation>
    <scope>NUCLEOTIDE SEQUENCE [LARGE SCALE GENOMIC DNA]</scope>
    <source>
        <strain evidence="9">Tucson 14030-0811.24</strain>
    </source>
</reference>
<evidence type="ECO:0000256" key="1">
    <source>
        <dbReference type="ARBA" id="ARBA00004141"/>
    </source>
</evidence>
<keyword evidence="9" id="KW-1185">Reference proteome</keyword>
<name>B4N4V2_DROWI</name>
<evidence type="ECO:0000256" key="5">
    <source>
        <dbReference type="ARBA" id="ARBA00022989"/>
    </source>
</evidence>
<dbReference type="OrthoDB" id="6114058at2759"/>
<evidence type="ECO:0000256" key="7">
    <source>
        <dbReference type="SAM" id="Phobius"/>
    </source>
</evidence>
<keyword evidence="5 7" id="KW-1133">Transmembrane helix</keyword>
<evidence type="ECO:0000256" key="6">
    <source>
        <dbReference type="ARBA" id="ARBA00023136"/>
    </source>
</evidence>
<feature type="transmembrane region" description="Helical" evidence="7">
    <location>
        <begin position="178"/>
        <end position="199"/>
    </location>
</feature>
<dbReference type="GO" id="GO:0042246">
    <property type="term" value="P:tissue regeneration"/>
    <property type="evidence" value="ECO:0007669"/>
    <property type="project" value="InterPro"/>
</dbReference>